<reference evidence="2 3" key="1">
    <citation type="submission" date="2024-05" db="EMBL/GenBank/DDBJ databases">
        <title>Culex pipiens pipiens assembly and annotation.</title>
        <authorList>
            <person name="Alout H."/>
            <person name="Durand T."/>
        </authorList>
    </citation>
    <scope>NUCLEOTIDE SEQUENCE [LARGE SCALE GENOMIC DNA]</scope>
    <source>
        <strain evidence="2">HA-2024</strain>
        <tissue evidence="2">Whole body</tissue>
    </source>
</reference>
<dbReference type="AlphaFoldDB" id="A0ABD1CF56"/>
<evidence type="ECO:0000256" key="1">
    <source>
        <dbReference type="SAM" id="Phobius"/>
    </source>
</evidence>
<dbReference type="InterPro" id="IPR036280">
    <property type="entry name" value="Multihaem_cyt_sf"/>
</dbReference>
<proteinExistence type="predicted"/>
<keyword evidence="1" id="KW-0812">Transmembrane</keyword>
<gene>
    <name evidence="2" type="ORF">pipiens_017798</name>
</gene>
<keyword evidence="3" id="KW-1185">Reference proteome</keyword>
<protein>
    <submittedName>
        <fullName evidence="2">Uncharacterized protein</fullName>
    </submittedName>
</protein>
<dbReference type="SUPFAM" id="SSF48695">
    <property type="entry name" value="Multiheme cytochromes"/>
    <property type="match status" value="1"/>
</dbReference>
<sequence length="286" mass="31061">MFSARLTSFRGAIYAIHVGGVVGGVWIVHGRPTYGTGFDCRECHQNDPERESGLSSSHVLGAIDVIVGFDSDGNVHDQLIYAFDVGGRVCHLAKVDGCSLFDSVNLIWTEFRSNTWNTNSSFRGAISAIHVGGVVGGVWIVHGRPTYGTGFDCRECHQNDPERESGLSSSHVLGAIDVIVGFDSDGNVHDQLIYAFDVGGRVCHLAKVDGCSLFDSVNLIWTEFRSNTWNTNSSFRGAIYAIHVGGVVGGVWIVHGRPTYGTGFDCRECHQVNEDALSRDEMGLFD</sequence>
<organism evidence="2 3">
    <name type="scientific">Culex pipiens pipiens</name>
    <name type="common">Northern house mosquito</name>
    <dbReference type="NCBI Taxonomy" id="38569"/>
    <lineage>
        <taxon>Eukaryota</taxon>
        <taxon>Metazoa</taxon>
        <taxon>Ecdysozoa</taxon>
        <taxon>Arthropoda</taxon>
        <taxon>Hexapoda</taxon>
        <taxon>Insecta</taxon>
        <taxon>Pterygota</taxon>
        <taxon>Neoptera</taxon>
        <taxon>Endopterygota</taxon>
        <taxon>Diptera</taxon>
        <taxon>Nematocera</taxon>
        <taxon>Culicoidea</taxon>
        <taxon>Culicidae</taxon>
        <taxon>Culicinae</taxon>
        <taxon>Culicini</taxon>
        <taxon>Culex</taxon>
        <taxon>Culex</taxon>
    </lineage>
</organism>
<evidence type="ECO:0000313" key="2">
    <source>
        <dbReference type="EMBL" id="KAL1374940.1"/>
    </source>
</evidence>
<evidence type="ECO:0000313" key="3">
    <source>
        <dbReference type="Proteomes" id="UP001562425"/>
    </source>
</evidence>
<feature type="transmembrane region" description="Helical" evidence="1">
    <location>
        <begin position="12"/>
        <end position="29"/>
    </location>
</feature>
<name>A0ABD1CF56_CULPP</name>
<dbReference type="Proteomes" id="UP001562425">
    <property type="component" value="Unassembled WGS sequence"/>
</dbReference>
<comment type="caution">
    <text evidence="2">The sequence shown here is derived from an EMBL/GenBank/DDBJ whole genome shotgun (WGS) entry which is preliminary data.</text>
</comment>
<accession>A0ABD1CF56</accession>
<dbReference type="EMBL" id="JBEHCU010012917">
    <property type="protein sequence ID" value="KAL1374940.1"/>
    <property type="molecule type" value="Genomic_DNA"/>
</dbReference>
<keyword evidence="1" id="KW-0472">Membrane</keyword>
<keyword evidence="1" id="KW-1133">Transmembrane helix</keyword>